<protein>
    <submittedName>
        <fullName evidence="3">GNAT family N-acetyltransferase</fullName>
    </submittedName>
</protein>
<sequence>MTSRYEVAATPRLRITTWLASDVDDLAALHGDPAVMVHLSPGGTKWRVEDRSGRMVGRAGFGAHGAGRELGYTLGRDVWGRGLASELAVALVAWHHAHPLPEPAVLLAFATPDNAASRRVPRPRVGVAQRGSVSASSTCRSASEPTRRAAGGASTRTTRAAPYLSRSAVTSATKSVAGSRPSGPPSRSATTDVGSTTGEQTATRPSRSTLAPRLSPSSDAACASLTVSVTGRTPTTTTSATSARSAHARRKSGGVIGHSGSCRSSGPPRSTSASQGTVWSSRSTPASPAAQAAAATRDSPWIRRNGSAPRPSSTTIPATGAEMSTTSYGCGFIEPTV</sequence>
<dbReference type="AlphaFoldDB" id="A0A7J5E1Q1"/>
<name>A0A7J5E1Q1_NOCSI</name>
<dbReference type="EMBL" id="WBVM01000001">
    <property type="protein sequence ID" value="KAB2812113.1"/>
    <property type="molecule type" value="Genomic_DNA"/>
</dbReference>
<feature type="compositionally biased region" description="Low complexity" evidence="1">
    <location>
        <begin position="259"/>
        <end position="272"/>
    </location>
</feature>
<feature type="compositionally biased region" description="Polar residues" evidence="1">
    <location>
        <begin position="310"/>
        <end position="327"/>
    </location>
</feature>
<feature type="compositionally biased region" description="Polar residues" evidence="1">
    <location>
        <begin position="167"/>
        <end position="176"/>
    </location>
</feature>
<dbReference type="Proteomes" id="UP000449906">
    <property type="component" value="Unassembled WGS sequence"/>
</dbReference>
<dbReference type="InterPro" id="IPR000182">
    <property type="entry name" value="GNAT_dom"/>
</dbReference>
<feature type="compositionally biased region" description="Low complexity" evidence="1">
    <location>
        <begin position="280"/>
        <end position="297"/>
    </location>
</feature>
<reference evidence="3 4" key="1">
    <citation type="submission" date="2019-09" db="EMBL/GenBank/DDBJ databases">
        <title>Pimelobacter sp. isolated from Paulinella.</title>
        <authorList>
            <person name="Jeong S.E."/>
        </authorList>
    </citation>
    <scope>NUCLEOTIDE SEQUENCE [LARGE SCALE GENOMIC DNA]</scope>
    <source>
        <strain evidence="3 4">Pch-N</strain>
    </source>
</reference>
<comment type="caution">
    <text evidence="3">The sequence shown here is derived from an EMBL/GenBank/DDBJ whole genome shotgun (WGS) entry which is preliminary data.</text>
</comment>
<organism evidence="3 4">
    <name type="scientific">Nocardioides simplex</name>
    <name type="common">Arthrobacter simplex</name>
    <dbReference type="NCBI Taxonomy" id="2045"/>
    <lineage>
        <taxon>Bacteria</taxon>
        <taxon>Bacillati</taxon>
        <taxon>Actinomycetota</taxon>
        <taxon>Actinomycetes</taxon>
        <taxon>Propionibacteriales</taxon>
        <taxon>Nocardioidaceae</taxon>
        <taxon>Pimelobacter</taxon>
    </lineage>
</organism>
<dbReference type="InterPro" id="IPR016181">
    <property type="entry name" value="Acyl_CoA_acyltransferase"/>
</dbReference>
<evidence type="ECO:0000313" key="3">
    <source>
        <dbReference type="EMBL" id="KAB2812113.1"/>
    </source>
</evidence>
<feature type="compositionally biased region" description="Low complexity" evidence="1">
    <location>
        <begin position="226"/>
        <end position="245"/>
    </location>
</feature>
<feature type="compositionally biased region" description="Low complexity" evidence="1">
    <location>
        <begin position="178"/>
        <end position="188"/>
    </location>
</feature>
<keyword evidence="3" id="KW-0808">Transferase</keyword>
<dbReference type="SUPFAM" id="SSF55729">
    <property type="entry name" value="Acyl-CoA N-acyltransferases (Nat)"/>
    <property type="match status" value="1"/>
</dbReference>
<feature type="compositionally biased region" description="Polar residues" evidence="1">
    <location>
        <begin position="189"/>
        <end position="209"/>
    </location>
</feature>
<evidence type="ECO:0000313" key="4">
    <source>
        <dbReference type="Proteomes" id="UP000449906"/>
    </source>
</evidence>
<dbReference type="GO" id="GO:0016747">
    <property type="term" value="F:acyltransferase activity, transferring groups other than amino-acyl groups"/>
    <property type="evidence" value="ECO:0007669"/>
    <property type="project" value="InterPro"/>
</dbReference>
<accession>A0A7J5E1Q1</accession>
<dbReference type="Gene3D" id="3.40.630.30">
    <property type="match status" value="1"/>
</dbReference>
<feature type="region of interest" description="Disordered" evidence="1">
    <location>
        <begin position="115"/>
        <end position="327"/>
    </location>
</feature>
<feature type="compositionally biased region" description="Low complexity" evidence="1">
    <location>
        <begin position="132"/>
        <end position="161"/>
    </location>
</feature>
<evidence type="ECO:0000259" key="2">
    <source>
        <dbReference type="Pfam" id="PF13302"/>
    </source>
</evidence>
<dbReference type="Pfam" id="PF13302">
    <property type="entry name" value="Acetyltransf_3"/>
    <property type="match status" value="1"/>
</dbReference>
<evidence type="ECO:0000256" key="1">
    <source>
        <dbReference type="SAM" id="MobiDB-lite"/>
    </source>
</evidence>
<feature type="domain" description="N-acetyltransferase" evidence="2">
    <location>
        <begin position="43"/>
        <end position="120"/>
    </location>
</feature>
<proteinExistence type="predicted"/>
<gene>
    <name evidence="3" type="ORF">F9L07_09850</name>
</gene>